<dbReference type="PANTHER" id="PTHR11548:SF9">
    <property type="entry name" value="THYMIDYLATE SYNTHASE"/>
    <property type="match status" value="1"/>
</dbReference>
<comment type="caution">
    <text evidence="9">The sequence shown here is derived from an EMBL/GenBank/DDBJ whole genome shotgun (WGS) entry which is preliminary data.</text>
</comment>
<feature type="active site" description="Nucleophile" evidence="6">
    <location>
        <position position="146"/>
    </location>
</feature>
<feature type="binding site" evidence="6">
    <location>
        <position position="51"/>
    </location>
    <ligand>
        <name>(6R)-5,10-methylene-5,6,7,8-tetrahydrofolate</name>
        <dbReference type="ChEBI" id="CHEBI:15636"/>
    </ligand>
</feature>
<protein>
    <recommendedName>
        <fullName evidence="1 6">Thymidylate synthase</fullName>
        <shortName evidence="6">TS</shortName>
        <shortName evidence="6">TSase</shortName>
        <ecNumber evidence="1 6">2.1.1.45</ecNumber>
    </recommendedName>
</protein>
<dbReference type="InterPro" id="IPR000398">
    <property type="entry name" value="Thymidylate_synthase"/>
</dbReference>
<evidence type="ECO:0000256" key="3">
    <source>
        <dbReference type="ARBA" id="ARBA00022603"/>
    </source>
</evidence>
<dbReference type="NCBIfam" id="NF002497">
    <property type="entry name" value="PRK01827.1-3"/>
    <property type="match status" value="1"/>
</dbReference>
<feature type="domain" description="Thymidylate synthase/dCMP hydroxymethylase" evidence="8">
    <location>
        <begin position="2"/>
        <end position="264"/>
    </location>
</feature>
<dbReference type="SUPFAM" id="SSF55831">
    <property type="entry name" value="Thymidylate synthase/dCMP hydroxymethylase"/>
    <property type="match status" value="1"/>
</dbReference>
<dbReference type="GO" id="GO:0032259">
    <property type="term" value="P:methylation"/>
    <property type="evidence" value="ECO:0007669"/>
    <property type="project" value="UniProtKB-KW"/>
</dbReference>
<reference evidence="9 10" key="1">
    <citation type="journal article" date="2018" name="Microbiome">
        <title>Fine metagenomic profile of the Mediterranean stratified and mixed water columns revealed by assembly and recruitment.</title>
        <authorList>
            <person name="Haro-Moreno J.M."/>
            <person name="Lopez-Perez M."/>
            <person name="De La Torre J.R."/>
            <person name="Picazo A."/>
            <person name="Camacho A."/>
            <person name="Rodriguez-Valera F."/>
        </authorList>
    </citation>
    <scope>NUCLEOTIDE SEQUENCE [LARGE SCALE GENOMIC DNA]</scope>
    <source>
        <strain evidence="9">MED-G57</strain>
    </source>
</reference>
<evidence type="ECO:0000313" key="9">
    <source>
        <dbReference type="EMBL" id="RCL73356.1"/>
    </source>
</evidence>
<sequence length="264" mass="30254">MKEYLNLLEHIINTGVEKGDRTGTGTLSVFGYQMRFNLQDGFPLVTTKKLHLKSIIHELLWFLSGDTNIKYLKENGVSIWDDWADDDGNLGPVYGKQWRSWSGPDNITIDQITTLISNLINNPESRRHIISAWNVTDVENMALPPCHCLFQFYVSNKKLSCHLYQRSADVFLGVPFNIASYALLTSMIAQITNYDLGDFIITFGDAHIYKNHLDQVKLQLQRKPYQLPSLELNKNVKSLFDFSFEDITILDYEAHPHIKAKVAV</sequence>
<feature type="binding site" description="in other chain" evidence="6">
    <location>
        <begin position="207"/>
        <end position="209"/>
    </location>
    <ligand>
        <name>dUMP</name>
        <dbReference type="ChEBI" id="CHEBI:246422"/>
        <note>ligand shared between dimeric partners</note>
    </ligand>
</feature>
<keyword evidence="3 6" id="KW-0489">Methyltransferase</keyword>
<feature type="binding site" evidence="6">
    <location>
        <position position="263"/>
    </location>
    <ligand>
        <name>(6R)-5,10-methylene-5,6,7,8-tetrahydrofolate</name>
        <dbReference type="ChEBI" id="CHEBI:15636"/>
    </ligand>
</feature>
<dbReference type="HAMAP" id="MF_00008">
    <property type="entry name" value="Thymidy_synth_bact"/>
    <property type="match status" value="1"/>
</dbReference>
<evidence type="ECO:0000259" key="8">
    <source>
        <dbReference type="Pfam" id="PF00303"/>
    </source>
</evidence>
<comment type="function">
    <text evidence="6">Catalyzes the reductive methylation of 2'-deoxyuridine-5'-monophosphate (dUMP) to 2'-deoxythymidine-5'-monophosphate (dTMP) while utilizing 5,10-methylenetetrahydrofolate (mTHF) as the methyl donor and reductant in the reaction, yielding dihydrofolate (DHF) as a by-product. This enzymatic reaction provides an intracellular de novo source of dTMP, an essential precursor for DNA biosynthesis.</text>
</comment>
<keyword evidence="2 6" id="KW-0963">Cytoplasm</keyword>
<dbReference type="PROSITE" id="PS00091">
    <property type="entry name" value="THYMIDYLATE_SYNTHASE"/>
    <property type="match status" value="1"/>
</dbReference>
<feature type="binding site" description="in other chain" evidence="6">
    <location>
        <begin position="166"/>
        <end position="169"/>
    </location>
    <ligand>
        <name>dUMP</name>
        <dbReference type="ChEBI" id="CHEBI:246422"/>
        <note>ligand shared between dimeric partners</note>
    </ligand>
</feature>
<dbReference type="PRINTS" id="PR00108">
    <property type="entry name" value="THYMDSNTHASE"/>
</dbReference>
<keyword evidence="5 6" id="KW-0545">Nucleotide biosynthesis</keyword>
<dbReference type="InterPro" id="IPR020940">
    <property type="entry name" value="Thymidylate_synthase_AS"/>
</dbReference>
<dbReference type="Proteomes" id="UP000253570">
    <property type="component" value="Unassembled WGS sequence"/>
</dbReference>
<accession>A0A368DPV5</accession>
<comment type="subunit">
    <text evidence="6">Homodimer.</text>
</comment>
<gene>
    <name evidence="6" type="primary">thyA</name>
    <name evidence="9" type="ORF">DBW71_03650</name>
</gene>
<feature type="active site" evidence="7">
    <location>
        <position position="146"/>
    </location>
</feature>
<dbReference type="EC" id="2.1.1.45" evidence="1 6"/>
<evidence type="ECO:0000256" key="6">
    <source>
        <dbReference type="HAMAP-Rule" id="MF_00008"/>
    </source>
</evidence>
<dbReference type="AlphaFoldDB" id="A0A368DPV5"/>
<dbReference type="CDD" id="cd00351">
    <property type="entry name" value="TS_Pyrimidine_HMase"/>
    <property type="match status" value="1"/>
</dbReference>
<keyword evidence="4 6" id="KW-0808">Transferase</keyword>
<dbReference type="PANTHER" id="PTHR11548">
    <property type="entry name" value="THYMIDYLATE SYNTHASE 1"/>
    <property type="match status" value="1"/>
</dbReference>
<feature type="binding site" description="in other chain" evidence="6">
    <location>
        <position position="177"/>
    </location>
    <ligand>
        <name>dUMP</name>
        <dbReference type="ChEBI" id="CHEBI:246422"/>
        <note>ligand shared between dimeric partners</note>
    </ligand>
</feature>
<evidence type="ECO:0000256" key="2">
    <source>
        <dbReference type="ARBA" id="ARBA00022490"/>
    </source>
</evidence>
<comment type="subcellular location">
    <subcellularLocation>
        <location evidence="6">Cytoplasm</location>
    </subcellularLocation>
</comment>
<evidence type="ECO:0000256" key="1">
    <source>
        <dbReference type="ARBA" id="ARBA00011947"/>
    </source>
</evidence>
<evidence type="ECO:0000256" key="7">
    <source>
        <dbReference type="PROSITE-ProRule" id="PRU10016"/>
    </source>
</evidence>
<evidence type="ECO:0000256" key="5">
    <source>
        <dbReference type="ARBA" id="ARBA00022727"/>
    </source>
</evidence>
<dbReference type="Gene3D" id="3.30.572.10">
    <property type="entry name" value="Thymidylate synthase/dCMP hydroxymethylase domain"/>
    <property type="match status" value="1"/>
</dbReference>
<dbReference type="EMBL" id="QOQD01000007">
    <property type="protein sequence ID" value="RCL73356.1"/>
    <property type="molecule type" value="Genomic_DNA"/>
</dbReference>
<dbReference type="GO" id="GO:0004799">
    <property type="term" value="F:thymidylate synthase activity"/>
    <property type="evidence" value="ECO:0007669"/>
    <property type="project" value="UniProtKB-UniRule"/>
</dbReference>
<proteinExistence type="inferred from homology"/>
<dbReference type="InterPro" id="IPR023451">
    <property type="entry name" value="Thymidate_synth/dCMP_Mease_dom"/>
</dbReference>
<dbReference type="Pfam" id="PF00303">
    <property type="entry name" value="Thymidylat_synt"/>
    <property type="match status" value="1"/>
</dbReference>
<dbReference type="InterPro" id="IPR045097">
    <property type="entry name" value="Thymidate_synth/dCMP_Mease"/>
</dbReference>
<dbReference type="InterPro" id="IPR036926">
    <property type="entry name" value="Thymidate_synth/dCMP_Mease_sf"/>
</dbReference>
<comment type="catalytic activity">
    <reaction evidence="6">
        <text>dUMP + (6R)-5,10-methylene-5,6,7,8-tetrahydrofolate = 7,8-dihydrofolate + dTMP</text>
        <dbReference type="Rhea" id="RHEA:12104"/>
        <dbReference type="ChEBI" id="CHEBI:15636"/>
        <dbReference type="ChEBI" id="CHEBI:57451"/>
        <dbReference type="ChEBI" id="CHEBI:63528"/>
        <dbReference type="ChEBI" id="CHEBI:246422"/>
        <dbReference type="EC" id="2.1.1.45"/>
    </reaction>
</comment>
<name>A0A368DPV5_9PROT</name>
<dbReference type="NCBIfam" id="TIGR03284">
    <property type="entry name" value="thym_sym"/>
    <property type="match status" value="2"/>
</dbReference>
<dbReference type="GO" id="GO:0005829">
    <property type="term" value="C:cytosol"/>
    <property type="evidence" value="ECO:0007669"/>
    <property type="project" value="TreeGrafter"/>
</dbReference>
<evidence type="ECO:0000256" key="4">
    <source>
        <dbReference type="ARBA" id="ARBA00022679"/>
    </source>
</evidence>
<organism evidence="9 10">
    <name type="scientific">PS1 clade bacterium</name>
    <dbReference type="NCBI Taxonomy" id="2175152"/>
    <lineage>
        <taxon>Bacteria</taxon>
        <taxon>Pseudomonadati</taxon>
        <taxon>Pseudomonadota</taxon>
        <taxon>Alphaproteobacteria</taxon>
        <taxon>PS1 clade</taxon>
    </lineage>
</organism>
<feature type="binding site" evidence="6">
    <location>
        <position position="169"/>
    </location>
    <ligand>
        <name>(6R)-5,10-methylene-5,6,7,8-tetrahydrofolate</name>
        <dbReference type="ChEBI" id="CHEBI:15636"/>
    </ligand>
</feature>
<dbReference type="GO" id="GO:0006231">
    <property type="term" value="P:dTMP biosynthetic process"/>
    <property type="evidence" value="ECO:0007669"/>
    <property type="project" value="UniProtKB-UniRule"/>
</dbReference>
<comment type="similarity">
    <text evidence="6">Belongs to the thymidylate synthase family. Bacterial-type ThyA subfamily.</text>
</comment>
<feature type="binding site" description="in other chain" evidence="6">
    <location>
        <position position="21"/>
    </location>
    <ligand>
        <name>dUMP</name>
        <dbReference type="ChEBI" id="CHEBI:246422"/>
        <note>ligand shared between dimeric partners</note>
    </ligand>
</feature>
<dbReference type="GO" id="GO:0006235">
    <property type="term" value="P:dTTP biosynthetic process"/>
    <property type="evidence" value="ECO:0007669"/>
    <property type="project" value="UniProtKB-UniRule"/>
</dbReference>
<feature type="binding site" evidence="6">
    <location>
        <begin position="126"/>
        <end position="127"/>
    </location>
    <ligand>
        <name>dUMP</name>
        <dbReference type="ChEBI" id="CHEBI:246422"/>
        <note>ligand shared between dimeric partners</note>
    </ligand>
</feature>
<dbReference type="FunFam" id="3.30.572.10:FF:000013">
    <property type="entry name" value="Thymidylate synthase"/>
    <property type="match status" value="1"/>
</dbReference>
<comment type="pathway">
    <text evidence="6">Pyrimidine metabolism; dTTP biosynthesis.</text>
</comment>
<dbReference type="UniPathway" id="UPA00575"/>
<dbReference type="NCBIfam" id="NF002499">
    <property type="entry name" value="PRK01827.1-5"/>
    <property type="match status" value="1"/>
</dbReference>
<evidence type="ECO:0000313" key="10">
    <source>
        <dbReference type="Proteomes" id="UP000253570"/>
    </source>
</evidence>